<evidence type="ECO:0000256" key="1">
    <source>
        <dbReference type="ARBA" id="ARBA00004952"/>
    </source>
</evidence>
<comment type="function">
    <text evidence="9">Catalyzes the first step in the biosynthesis of NAD from nicotinic acid, the ATP-dependent synthesis of beta-nicotinate D-ribonucleotide from nicotinate and 5-phospho-D-ribose 1-phosphate.</text>
</comment>
<gene>
    <name evidence="12" type="primary">pncB</name>
    <name evidence="12" type="ORF">BN13_1170005</name>
</gene>
<feature type="domain" description="Nicotinate phosphoribosyltransferase N-terminal" evidence="11">
    <location>
        <begin position="7"/>
        <end position="131"/>
    </location>
</feature>
<dbReference type="Pfam" id="PF04095">
    <property type="entry name" value="NAPRTase"/>
    <property type="match status" value="1"/>
</dbReference>
<dbReference type="SUPFAM" id="SSF54675">
    <property type="entry name" value="Nicotinate/Quinolinate PRTase N-terminal domain-like"/>
    <property type="match status" value="1"/>
</dbReference>
<dbReference type="NCBIfam" id="TIGR01513">
    <property type="entry name" value="NAPRTase_put"/>
    <property type="match status" value="1"/>
</dbReference>
<dbReference type="InterPro" id="IPR036068">
    <property type="entry name" value="Nicotinate_pribotase-like_C"/>
</dbReference>
<evidence type="ECO:0000259" key="10">
    <source>
        <dbReference type="Pfam" id="PF04095"/>
    </source>
</evidence>
<sequence>MRISAALLTDRYELSMYAALLADGRVGAPATFELFARRLPEGRRFGMVAGLGRFLDALTDFHFDDDTLAWLQDAKVIDAATATSLANWRFTGTIRAYREGETWFPNSPILSVQAPLGEGLILETLALSIFNHDSAIASAAARMVLAADGRTLIEMGSRRTHEEAAVATARAAYVAGFSTTSNLAAGAAYGVPTAGTVAHAFVLAHQSEAEAFAAQMAAQGTGTTILVDTYDTEQGIATAVRVAQDLGATGPGAIRIDSGDLPTAVAAARAQLDSLGATDTKIVVTSDLDEYLITELALSAVDAYGVGTRVATGSGHPTAGFVYKLVELDDRPVAKRASGKANVGGLKTPYRYPDGREAFRVDGVVPPGARPLQVDVVRAGEVLPIPTLLEAREYAAAALADLPPAARHITSGPPATTAVLEGDPA</sequence>
<keyword evidence="13" id="KW-1185">Reference proteome</keyword>
<reference evidence="12 13" key="1">
    <citation type="journal article" date="2013" name="ISME J.">
        <title>A metabolic model for members of the genus Tetrasphaera involved in enhanced biological phosphorus removal.</title>
        <authorList>
            <person name="Kristiansen R."/>
            <person name="Nguyen H.T.T."/>
            <person name="Saunders A.M."/>
            <person name="Nielsen J.L."/>
            <person name="Wimmer R."/>
            <person name="Le V.Q."/>
            <person name="McIlroy S.J."/>
            <person name="Petrovski S."/>
            <person name="Seviour R.J."/>
            <person name="Calteau A."/>
            <person name="Nielsen K.L."/>
            <person name="Nielsen P.H."/>
        </authorList>
    </citation>
    <scope>NUCLEOTIDE SEQUENCE [LARGE SCALE GENOMIC DNA]</scope>
    <source>
        <strain evidence="12 13">Ben 74</strain>
    </source>
</reference>
<evidence type="ECO:0000256" key="7">
    <source>
        <dbReference type="ARBA" id="ARBA00022679"/>
    </source>
</evidence>
<comment type="caution">
    <text evidence="12">The sequence shown here is derived from an EMBL/GenBank/DDBJ whole genome shotgun (WGS) entry which is preliminary data.</text>
</comment>
<evidence type="ECO:0000256" key="2">
    <source>
        <dbReference type="ARBA" id="ARBA00010897"/>
    </source>
</evidence>
<dbReference type="EC" id="6.3.4.21" evidence="3 9"/>
<dbReference type="PANTHER" id="PTHR11098:SF8">
    <property type="entry name" value="NICOTINATE PHOSPHORIBOSYLTRANSFERASE PNCB1"/>
    <property type="match status" value="1"/>
</dbReference>
<dbReference type="STRING" id="1193518.BN13_1170005"/>
<dbReference type="AlphaFoldDB" id="A0A077M3A6"/>
<keyword evidence="6 9" id="KW-0662">Pyridine nucleotide biosynthesis</keyword>
<dbReference type="NCBIfam" id="NF009131">
    <property type="entry name" value="PRK12484.1"/>
    <property type="match status" value="1"/>
</dbReference>
<comment type="PTM">
    <text evidence="9">Transiently phosphorylated on a His residue during the reaction cycle. Phosphorylation strongly increases the affinity for substrates and increases the rate of nicotinate D-ribonucleotide production. Dephosphorylation regenerates the low-affinity form of the enzyme, leading to product release.</text>
</comment>
<evidence type="ECO:0000256" key="3">
    <source>
        <dbReference type="ARBA" id="ARBA00013236"/>
    </source>
</evidence>
<dbReference type="InterPro" id="IPR006405">
    <property type="entry name" value="Nic_PRibTrfase_pncB"/>
</dbReference>
<dbReference type="RefSeq" id="WP_048548078.1">
    <property type="nucleotide sequence ID" value="NZ_HF571038.1"/>
</dbReference>
<evidence type="ECO:0000256" key="8">
    <source>
        <dbReference type="ARBA" id="ARBA00048668"/>
    </source>
</evidence>
<dbReference type="SUPFAM" id="SSF51690">
    <property type="entry name" value="Nicotinate/Quinolinate PRTase C-terminal domain-like"/>
    <property type="match status" value="1"/>
</dbReference>
<dbReference type="InterPro" id="IPR013785">
    <property type="entry name" value="Aldolase_TIM"/>
</dbReference>
<dbReference type="GO" id="GO:0005829">
    <property type="term" value="C:cytosol"/>
    <property type="evidence" value="ECO:0007669"/>
    <property type="project" value="TreeGrafter"/>
</dbReference>
<organism evidence="12 13">
    <name type="scientific">Nostocoides jenkinsii Ben 74</name>
    <dbReference type="NCBI Taxonomy" id="1193518"/>
    <lineage>
        <taxon>Bacteria</taxon>
        <taxon>Bacillati</taxon>
        <taxon>Actinomycetota</taxon>
        <taxon>Actinomycetes</taxon>
        <taxon>Micrococcales</taxon>
        <taxon>Intrasporangiaceae</taxon>
        <taxon>Nostocoides</taxon>
    </lineage>
</organism>
<keyword evidence="4" id="KW-0597">Phosphoprotein</keyword>
<dbReference type="InterPro" id="IPR041525">
    <property type="entry name" value="N/Namide_PRibTrfase"/>
</dbReference>
<accession>A0A077M3A6</accession>
<comment type="similarity">
    <text evidence="2 9">Belongs to the NAPRTase family.</text>
</comment>
<evidence type="ECO:0000256" key="5">
    <source>
        <dbReference type="ARBA" id="ARBA00022598"/>
    </source>
</evidence>
<evidence type="ECO:0000259" key="11">
    <source>
        <dbReference type="Pfam" id="PF17767"/>
    </source>
</evidence>
<evidence type="ECO:0000256" key="4">
    <source>
        <dbReference type="ARBA" id="ARBA00022553"/>
    </source>
</evidence>
<dbReference type="Pfam" id="PF17767">
    <property type="entry name" value="NAPRTase_N"/>
    <property type="match status" value="1"/>
</dbReference>
<evidence type="ECO:0000256" key="6">
    <source>
        <dbReference type="ARBA" id="ARBA00022642"/>
    </source>
</evidence>
<dbReference type="EMBL" id="CAJC01000021">
    <property type="protein sequence ID" value="CCI51701.1"/>
    <property type="molecule type" value="Genomic_DNA"/>
</dbReference>
<dbReference type="InterPro" id="IPR040727">
    <property type="entry name" value="NAPRTase_N"/>
</dbReference>
<keyword evidence="5 9" id="KW-0436">Ligase</keyword>
<dbReference type="OrthoDB" id="9770610at2"/>
<dbReference type="Gene3D" id="3.20.20.70">
    <property type="entry name" value="Aldolase class I"/>
    <property type="match status" value="1"/>
</dbReference>
<evidence type="ECO:0000313" key="13">
    <source>
        <dbReference type="Proteomes" id="UP000035720"/>
    </source>
</evidence>
<feature type="domain" description="Nicotinate/nicotinamide phosphoribosyltransferase" evidence="10">
    <location>
        <begin position="152"/>
        <end position="325"/>
    </location>
</feature>
<dbReference type="InterPro" id="IPR007229">
    <property type="entry name" value="Nic_PRibTrfase-Fam"/>
</dbReference>
<dbReference type="GO" id="GO:0004516">
    <property type="term" value="F:nicotinate phosphoribosyltransferase activity"/>
    <property type="evidence" value="ECO:0007669"/>
    <property type="project" value="UniProtKB-UniRule"/>
</dbReference>
<dbReference type="Gene3D" id="3.20.140.10">
    <property type="entry name" value="nicotinate phosphoribosyltransferase"/>
    <property type="match status" value="1"/>
</dbReference>
<evidence type="ECO:0000256" key="9">
    <source>
        <dbReference type="RuleBase" id="RU365100"/>
    </source>
</evidence>
<dbReference type="PIRSF" id="PIRSF000484">
    <property type="entry name" value="NAPRT"/>
    <property type="match status" value="1"/>
</dbReference>
<comment type="pathway">
    <text evidence="1 9">Cofactor biosynthesis; NAD(+) biosynthesis; nicotinate D-ribonucleotide from nicotinate: step 1/1.</text>
</comment>
<dbReference type="NCBIfam" id="NF006698">
    <property type="entry name" value="PRK09243.1-5"/>
    <property type="match status" value="1"/>
</dbReference>
<evidence type="ECO:0000313" key="12">
    <source>
        <dbReference type="EMBL" id="CCI51701.1"/>
    </source>
</evidence>
<dbReference type="Proteomes" id="UP000035720">
    <property type="component" value="Unassembled WGS sequence"/>
</dbReference>
<comment type="catalytic activity">
    <reaction evidence="8 9">
        <text>5-phospho-alpha-D-ribose 1-diphosphate + nicotinate + ATP + H2O = nicotinate beta-D-ribonucleotide + ADP + phosphate + diphosphate</text>
        <dbReference type="Rhea" id="RHEA:36163"/>
        <dbReference type="ChEBI" id="CHEBI:15377"/>
        <dbReference type="ChEBI" id="CHEBI:30616"/>
        <dbReference type="ChEBI" id="CHEBI:32544"/>
        <dbReference type="ChEBI" id="CHEBI:33019"/>
        <dbReference type="ChEBI" id="CHEBI:43474"/>
        <dbReference type="ChEBI" id="CHEBI:57502"/>
        <dbReference type="ChEBI" id="CHEBI:58017"/>
        <dbReference type="ChEBI" id="CHEBI:456216"/>
        <dbReference type="EC" id="6.3.4.21"/>
    </reaction>
</comment>
<dbReference type="UniPathway" id="UPA00253">
    <property type="reaction ID" value="UER00457"/>
</dbReference>
<dbReference type="GO" id="GO:0016757">
    <property type="term" value="F:glycosyltransferase activity"/>
    <property type="evidence" value="ECO:0007669"/>
    <property type="project" value="UniProtKB-KW"/>
</dbReference>
<dbReference type="PANTHER" id="PTHR11098">
    <property type="entry name" value="NICOTINATE PHOSPHORIBOSYLTRANSFERASE"/>
    <property type="match status" value="1"/>
</dbReference>
<name>A0A077M3A6_9MICO</name>
<keyword evidence="12" id="KW-0328">Glycosyltransferase</keyword>
<dbReference type="GO" id="GO:0034355">
    <property type="term" value="P:NAD+ biosynthetic process via the salvage pathway"/>
    <property type="evidence" value="ECO:0007669"/>
    <property type="project" value="TreeGrafter"/>
</dbReference>
<keyword evidence="7 9" id="KW-0808">Transferase</keyword>
<proteinExistence type="inferred from homology"/>
<protein>
    <recommendedName>
        <fullName evidence="3 9">Nicotinate phosphoribosyltransferase</fullName>
        <ecNumber evidence="3 9">6.3.4.21</ecNumber>
    </recommendedName>
</protein>